<dbReference type="Pfam" id="PF01798">
    <property type="entry name" value="Nop"/>
    <property type="match status" value="1"/>
</dbReference>
<comment type="subcellular location">
    <subcellularLocation>
        <location evidence="1">Nucleus</location>
        <location evidence="1">Nucleolus</location>
    </subcellularLocation>
</comment>
<evidence type="ECO:0000256" key="2">
    <source>
        <dbReference type="ARBA" id="ARBA00009211"/>
    </source>
</evidence>
<sequence length="509" mass="56396">FVLYESSAGYSLFEVVQFEEIASLLSDSQENVTDYARFARSVKLKAFHPFQNAEEALDNMNAVSNTLATLSSEHSVSGLLQSFLSANMSKKATLGCVESNIATAIKEATSLNVAVDDTVREILRGVRLHFSKLVGQISPEKVIQSQSGLGHSYSRQKIKFNPARSDNMVIQSIALLDQLDKDLNTFAMRVREWYSWHFPELKAIVADSYMYARCAALVQDKGSLFSEGSEAKVEKTRLALLARSQLLEIVGEQSLVDAIIAAAKTSMGMDCSPLDMYNVTNFTQRMVALGAYRKQLALYLSDKMAIVAPNLSTLIGDTVAARLISKAGSLQSLAKAPASTVQILGAEKALFRALKTKGNTPKYGLIYHSSFISRAESKHKGRISRYLANKCSIASRIDSFSDEPNNAYGKVLAEQVEERLAFYETGKAPQKNLDVMTKVAKQLAEDRGDAPMDVDADVSLEKKLKKKKKDKKEKKDKKTKEETPKKRKADEEPASEEKKEKKKKKKKSK</sequence>
<evidence type="ECO:0000256" key="6">
    <source>
        <dbReference type="SAM" id="MobiDB-lite"/>
    </source>
</evidence>
<dbReference type="GO" id="GO:0031428">
    <property type="term" value="C:box C/D methylation guide snoRNP complex"/>
    <property type="evidence" value="ECO:0007669"/>
    <property type="project" value="InterPro"/>
</dbReference>
<comment type="caution">
    <text evidence="8">The sequence shown here is derived from an EMBL/GenBank/DDBJ whole genome shotgun (WGS) entry which is preliminary data.</text>
</comment>
<dbReference type="Proteomes" id="UP001162640">
    <property type="component" value="Unassembled WGS sequence"/>
</dbReference>
<keyword evidence="4" id="KW-0539">Nucleus</keyword>
<dbReference type="GO" id="GO:0030515">
    <property type="term" value="F:snoRNA binding"/>
    <property type="evidence" value="ECO:0007669"/>
    <property type="project" value="InterPro"/>
</dbReference>
<feature type="non-terminal residue" evidence="8">
    <location>
        <position position="1"/>
    </location>
</feature>
<dbReference type="FunFam" id="1.10.246.90:FF:000001">
    <property type="entry name" value="Nucleolar protein 56"/>
    <property type="match status" value="1"/>
</dbReference>
<proteinExistence type="inferred from homology"/>
<keyword evidence="3" id="KW-0690">Ribosome biogenesis</keyword>
<reference evidence="9" key="1">
    <citation type="journal article" date="2023" name="Commun. Biol.">
        <title>Genome analysis of Parmales, the sister group of diatoms, reveals the evolutionary specialization of diatoms from phago-mixotrophs to photoautotrophs.</title>
        <authorList>
            <person name="Ban H."/>
            <person name="Sato S."/>
            <person name="Yoshikawa S."/>
            <person name="Yamada K."/>
            <person name="Nakamura Y."/>
            <person name="Ichinomiya M."/>
            <person name="Sato N."/>
            <person name="Blanc-Mathieu R."/>
            <person name="Endo H."/>
            <person name="Kuwata A."/>
            <person name="Ogata H."/>
        </authorList>
    </citation>
    <scope>NUCLEOTIDE SEQUENCE [LARGE SCALE GENOMIC DNA]</scope>
</reference>
<evidence type="ECO:0000256" key="4">
    <source>
        <dbReference type="ARBA" id="ARBA00023242"/>
    </source>
</evidence>
<dbReference type="InterPro" id="IPR036070">
    <property type="entry name" value="Nop_dom_sf"/>
</dbReference>
<gene>
    <name evidence="8" type="ORF">TL16_g12054</name>
</gene>
<evidence type="ECO:0000313" key="8">
    <source>
        <dbReference type="EMBL" id="GMH91426.1"/>
    </source>
</evidence>
<feature type="region of interest" description="Disordered" evidence="6">
    <location>
        <begin position="444"/>
        <end position="509"/>
    </location>
</feature>
<organism evidence="8 9">
    <name type="scientific">Triparma laevis f. inornata</name>
    <dbReference type="NCBI Taxonomy" id="1714386"/>
    <lineage>
        <taxon>Eukaryota</taxon>
        <taxon>Sar</taxon>
        <taxon>Stramenopiles</taxon>
        <taxon>Ochrophyta</taxon>
        <taxon>Bolidophyceae</taxon>
        <taxon>Parmales</taxon>
        <taxon>Triparmaceae</taxon>
        <taxon>Triparma</taxon>
    </lineage>
</organism>
<feature type="compositionally biased region" description="Basic residues" evidence="6">
    <location>
        <begin position="463"/>
        <end position="475"/>
    </location>
</feature>
<evidence type="ECO:0000259" key="7">
    <source>
        <dbReference type="PROSITE" id="PS51358"/>
    </source>
</evidence>
<evidence type="ECO:0000313" key="9">
    <source>
        <dbReference type="Proteomes" id="UP001162640"/>
    </source>
</evidence>
<protein>
    <recommendedName>
        <fullName evidence="5">Nucleolar protein 56</fullName>
    </recommendedName>
</protein>
<comment type="similarity">
    <text evidence="2">Belongs to the NOP5/NOP56 family.</text>
</comment>
<dbReference type="InterPro" id="IPR042239">
    <property type="entry name" value="Nop_C"/>
</dbReference>
<dbReference type="GO" id="GO:0032040">
    <property type="term" value="C:small-subunit processome"/>
    <property type="evidence" value="ECO:0007669"/>
    <property type="project" value="InterPro"/>
</dbReference>
<feature type="compositionally biased region" description="Basic and acidic residues" evidence="6">
    <location>
        <begin position="476"/>
        <end position="499"/>
    </location>
</feature>
<dbReference type="Gene3D" id="1.10.246.90">
    <property type="entry name" value="Nop domain"/>
    <property type="match status" value="1"/>
</dbReference>
<dbReference type="InterPro" id="IPR012974">
    <property type="entry name" value="NOP58/56_N"/>
</dbReference>
<evidence type="ECO:0000256" key="1">
    <source>
        <dbReference type="ARBA" id="ARBA00004604"/>
    </source>
</evidence>
<dbReference type="InterPro" id="IPR045056">
    <property type="entry name" value="Nop56/Nop58"/>
</dbReference>
<dbReference type="PANTHER" id="PTHR10894:SF0">
    <property type="entry name" value="NUCLEOLAR PROTEIN 56"/>
    <property type="match status" value="1"/>
</dbReference>
<evidence type="ECO:0000256" key="3">
    <source>
        <dbReference type="ARBA" id="ARBA00022517"/>
    </source>
</evidence>
<accession>A0A9W7BMZ4</accession>
<dbReference type="EMBL" id="BLQM01000471">
    <property type="protein sequence ID" value="GMH91426.1"/>
    <property type="molecule type" value="Genomic_DNA"/>
</dbReference>
<dbReference type="AlphaFoldDB" id="A0A9W7BMZ4"/>
<dbReference type="Gene3D" id="1.10.287.4070">
    <property type="match status" value="1"/>
</dbReference>
<dbReference type="PANTHER" id="PTHR10894">
    <property type="entry name" value="NUCLEOLAR PROTEIN 5 NUCLEOLAR PROTEIN NOP5 NOP58"/>
    <property type="match status" value="1"/>
</dbReference>
<name>A0A9W7BMZ4_9STRA</name>
<feature type="domain" description="Nop" evidence="7">
    <location>
        <begin position="307"/>
        <end position="425"/>
    </location>
</feature>
<dbReference type="SMART" id="SM00931">
    <property type="entry name" value="NOSIC"/>
    <property type="match status" value="1"/>
</dbReference>
<dbReference type="PROSITE" id="PS51358">
    <property type="entry name" value="NOP"/>
    <property type="match status" value="1"/>
</dbReference>
<dbReference type="InterPro" id="IPR002687">
    <property type="entry name" value="Nop_dom"/>
</dbReference>
<feature type="compositionally biased region" description="Basic residues" evidence="6">
    <location>
        <begin position="500"/>
        <end position="509"/>
    </location>
</feature>
<dbReference type="SUPFAM" id="SSF89124">
    <property type="entry name" value="Nop domain"/>
    <property type="match status" value="1"/>
</dbReference>
<dbReference type="InterPro" id="IPR012976">
    <property type="entry name" value="NOSIC"/>
</dbReference>
<dbReference type="GO" id="GO:0042254">
    <property type="term" value="P:ribosome biogenesis"/>
    <property type="evidence" value="ECO:0007669"/>
    <property type="project" value="UniProtKB-KW"/>
</dbReference>
<feature type="non-terminal residue" evidence="8">
    <location>
        <position position="509"/>
    </location>
</feature>
<evidence type="ECO:0000256" key="5">
    <source>
        <dbReference type="ARBA" id="ARBA00040742"/>
    </source>
</evidence>
<dbReference type="Pfam" id="PF08156">
    <property type="entry name" value="NOP5NT"/>
    <property type="match status" value="1"/>
</dbReference>